<keyword evidence="4" id="KW-1185">Reference proteome</keyword>
<dbReference type="PANTHER" id="PTHR30290">
    <property type="entry name" value="PERIPLASMIC BINDING COMPONENT OF ABC TRANSPORTER"/>
    <property type="match status" value="1"/>
</dbReference>
<dbReference type="OrthoDB" id="7888869at2"/>
<dbReference type="PANTHER" id="PTHR30290:SF65">
    <property type="entry name" value="MONOACYL PHOSPHATIDYLINOSITOL TETRAMANNOSIDE-BINDING PROTEIN LPQW-RELATED"/>
    <property type="match status" value="1"/>
</dbReference>
<dbReference type="SUPFAM" id="SSF53850">
    <property type="entry name" value="Periplasmic binding protein-like II"/>
    <property type="match status" value="1"/>
</dbReference>
<proteinExistence type="predicted"/>
<reference evidence="3 4" key="1">
    <citation type="submission" date="2018-11" db="EMBL/GenBank/DDBJ databases">
        <title>YIM 102482-1 draft genome.</title>
        <authorList>
            <person name="Li G."/>
            <person name="Jiang Y."/>
        </authorList>
    </citation>
    <scope>NUCLEOTIDE SEQUENCE [LARGE SCALE GENOMIC DNA]</scope>
    <source>
        <strain evidence="3 4">YIM 102482-1</strain>
    </source>
</reference>
<dbReference type="InterPro" id="IPR039424">
    <property type="entry name" value="SBP_5"/>
</dbReference>
<sequence length="576" mass="62131">MNKPLATGIAVVAAFALALTGCARADDAPTGSAPGETGEIGHIDATANMMNTVDYDGVGEGGTLRLYNNSFPANFNTSHSDGNETNTVAIMESVYPTLFAYTADGEVIPNDLYAQRIEKTSDEPLTFEIELVHGLEWSDGTPIDFKSIKNNFDAMVNEEFQVPSREGYNRVESVEQGGNEYTAVVTFKAGEVYADWIGLAAVMPDALVESADAFNTSWVNGPTVTGGPFKIGTIDAANKVVTLVRDDNFKGERKAKLDQISWQTIEDPSAAATAFNDGQLDVIDASNQAIYSVVVDKSGEGTDFELRSAAGPNWTHLTLNGKPGNILEDQNLRQAFTLAIDRKSIFQALNGTMPYPTGMADDLLGNHMLVQNQNGYVNNAGNYGAKDVGAAKELIEASGWTLNGEYYEKDGKTLEIRYVYNAGSTTNGTVAPIVTENLKDVGIKLVIEQVPPTDLFSKYVIPGDYDMTLFGWAGNPFVTSSVSIWRTEGEQNFSGVGTPEVDALLDELQSTTDVDKQTELLNKIDELLWPVAGNLPLFQAYDFIVAHNDLANYGAPGFQSVDWTTVGYVNGSPKLG</sequence>
<feature type="signal peptide" evidence="1">
    <location>
        <begin position="1"/>
        <end position="25"/>
    </location>
</feature>
<dbReference type="GO" id="GO:0042597">
    <property type="term" value="C:periplasmic space"/>
    <property type="evidence" value="ECO:0007669"/>
    <property type="project" value="UniProtKB-ARBA"/>
</dbReference>
<dbReference type="GO" id="GO:0043190">
    <property type="term" value="C:ATP-binding cassette (ABC) transporter complex"/>
    <property type="evidence" value="ECO:0007669"/>
    <property type="project" value="InterPro"/>
</dbReference>
<dbReference type="InterPro" id="IPR000914">
    <property type="entry name" value="SBP_5_dom"/>
</dbReference>
<evidence type="ECO:0000313" key="4">
    <source>
        <dbReference type="Proteomes" id="UP000274391"/>
    </source>
</evidence>
<dbReference type="PROSITE" id="PS51257">
    <property type="entry name" value="PROKAR_LIPOPROTEIN"/>
    <property type="match status" value="1"/>
</dbReference>
<dbReference type="GO" id="GO:0015833">
    <property type="term" value="P:peptide transport"/>
    <property type="evidence" value="ECO:0007669"/>
    <property type="project" value="TreeGrafter"/>
</dbReference>
<feature type="domain" description="Solute-binding protein family 5" evidence="2">
    <location>
        <begin position="114"/>
        <end position="484"/>
    </location>
</feature>
<dbReference type="GO" id="GO:1904680">
    <property type="term" value="F:peptide transmembrane transporter activity"/>
    <property type="evidence" value="ECO:0007669"/>
    <property type="project" value="TreeGrafter"/>
</dbReference>
<dbReference type="Pfam" id="PF00496">
    <property type="entry name" value="SBP_bac_5"/>
    <property type="match status" value="1"/>
</dbReference>
<dbReference type="InterPro" id="IPR030678">
    <property type="entry name" value="Peptide/Ni-bd"/>
</dbReference>
<dbReference type="Gene3D" id="3.10.105.10">
    <property type="entry name" value="Dipeptide-binding Protein, Domain 3"/>
    <property type="match status" value="1"/>
</dbReference>
<comment type="caution">
    <text evidence="3">The sequence shown here is derived from an EMBL/GenBank/DDBJ whole genome shotgun (WGS) entry which is preliminary data.</text>
</comment>
<dbReference type="Proteomes" id="UP000274391">
    <property type="component" value="Unassembled WGS sequence"/>
</dbReference>
<dbReference type="Gene3D" id="3.40.190.10">
    <property type="entry name" value="Periplasmic binding protein-like II"/>
    <property type="match status" value="1"/>
</dbReference>
<keyword evidence="1" id="KW-0732">Signal</keyword>
<accession>A0A3P3W7D5</accession>
<dbReference type="AlphaFoldDB" id="A0A3P3W7D5"/>
<name>A0A3P3W7D5_9MICO</name>
<feature type="chain" id="PRO_5018188658" evidence="1">
    <location>
        <begin position="26"/>
        <end position="576"/>
    </location>
</feature>
<organism evidence="3 4">
    <name type="scientific">Gulosibacter macacae</name>
    <dbReference type="NCBI Taxonomy" id="2488791"/>
    <lineage>
        <taxon>Bacteria</taxon>
        <taxon>Bacillati</taxon>
        <taxon>Actinomycetota</taxon>
        <taxon>Actinomycetes</taxon>
        <taxon>Micrococcales</taxon>
        <taxon>Microbacteriaceae</taxon>
        <taxon>Gulosibacter</taxon>
    </lineage>
</organism>
<dbReference type="PIRSF" id="PIRSF002741">
    <property type="entry name" value="MppA"/>
    <property type="match status" value="1"/>
</dbReference>
<dbReference type="CDD" id="cd08501">
    <property type="entry name" value="PBP2_Lpqw"/>
    <property type="match status" value="1"/>
</dbReference>
<evidence type="ECO:0000256" key="1">
    <source>
        <dbReference type="SAM" id="SignalP"/>
    </source>
</evidence>
<protein>
    <submittedName>
        <fullName evidence="3">ABC transporter family substrate-binding protein</fullName>
    </submittedName>
</protein>
<dbReference type="RefSeq" id="WP_124968589.1">
    <property type="nucleotide sequence ID" value="NZ_RQVS01000001.1"/>
</dbReference>
<evidence type="ECO:0000313" key="3">
    <source>
        <dbReference type="EMBL" id="RRJ88573.1"/>
    </source>
</evidence>
<gene>
    <name evidence="3" type="ORF">EG850_00010</name>
</gene>
<evidence type="ECO:0000259" key="2">
    <source>
        <dbReference type="Pfam" id="PF00496"/>
    </source>
</evidence>
<dbReference type="EMBL" id="RQVS01000001">
    <property type="protein sequence ID" value="RRJ88573.1"/>
    <property type="molecule type" value="Genomic_DNA"/>
</dbReference>